<gene>
    <name evidence="2" type="ORF">DMAD_05827</name>
</gene>
<protein>
    <submittedName>
        <fullName evidence="2">Uncharacterized protein</fullName>
    </submittedName>
</protein>
<feature type="region of interest" description="Disordered" evidence="1">
    <location>
        <begin position="1"/>
        <end position="46"/>
    </location>
</feature>
<dbReference type="EMBL" id="AP029265">
    <property type="protein sequence ID" value="BFF97401.1"/>
    <property type="molecule type" value="Genomic_DNA"/>
</dbReference>
<reference evidence="2 3" key="1">
    <citation type="submission" date="2024-02" db="EMBL/GenBank/DDBJ databases">
        <title>A chromosome-level genome assembly of Drosophila madeirensis, a fruit fly species endemic to Madeira island.</title>
        <authorList>
            <person name="Tomihara K."/>
            <person name="Llopart A."/>
            <person name="Yamamoto D."/>
        </authorList>
    </citation>
    <scope>NUCLEOTIDE SEQUENCE [LARGE SCALE GENOMIC DNA]</scope>
    <source>
        <strain evidence="2 3">RF1</strain>
    </source>
</reference>
<evidence type="ECO:0000313" key="2">
    <source>
        <dbReference type="EMBL" id="BFF97401.1"/>
    </source>
</evidence>
<evidence type="ECO:0000313" key="3">
    <source>
        <dbReference type="Proteomes" id="UP001500889"/>
    </source>
</evidence>
<proteinExistence type="predicted"/>
<keyword evidence="3" id="KW-1185">Reference proteome</keyword>
<accession>A0AAU9FPK9</accession>
<dbReference type="AlphaFoldDB" id="A0AAU9FPK9"/>
<evidence type="ECO:0000256" key="1">
    <source>
        <dbReference type="SAM" id="MobiDB-lite"/>
    </source>
</evidence>
<dbReference type="Proteomes" id="UP001500889">
    <property type="component" value="Chromosome J"/>
</dbReference>
<name>A0AAU9FPK9_DROMD</name>
<organism evidence="2 3">
    <name type="scientific">Drosophila madeirensis</name>
    <name type="common">Fruit fly</name>
    <dbReference type="NCBI Taxonomy" id="30013"/>
    <lineage>
        <taxon>Eukaryota</taxon>
        <taxon>Metazoa</taxon>
        <taxon>Ecdysozoa</taxon>
        <taxon>Arthropoda</taxon>
        <taxon>Hexapoda</taxon>
        <taxon>Insecta</taxon>
        <taxon>Pterygota</taxon>
        <taxon>Neoptera</taxon>
        <taxon>Endopterygota</taxon>
        <taxon>Diptera</taxon>
        <taxon>Brachycera</taxon>
        <taxon>Muscomorpha</taxon>
        <taxon>Ephydroidea</taxon>
        <taxon>Drosophilidae</taxon>
        <taxon>Drosophila</taxon>
        <taxon>Sophophora</taxon>
    </lineage>
</organism>
<feature type="compositionally biased region" description="Acidic residues" evidence="1">
    <location>
        <begin position="11"/>
        <end position="23"/>
    </location>
</feature>
<sequence length="81" mass="8643">MSHPMMVATINEEDLDSADDSEDTNSSCAGGPYLNPSDDDVDGRISSSNILGGEISHQLSQANRQSLGLLNGLLNTDFFKI</sequence>